<accession>A0A844ZC08</accession>
<dbReference type="Proteomes" id="UP000433104">
    <property type="component" value="Unassembled WGS sequence"/>
</dbReference>
<protein>
    <submittedName>
        <fullName evidence="5">BamA/TamA family outer membrane protein</fullName>
    </submittedName>
</protein>
<dbReference type="PANTHER" id="PTHR12815">
    <property type="entry name" value="SORTING AND ASSEMBLY MACHINERY SAMM50 PROTEIN FAMILY MEMBER"/>
    <property type="match status" value="1"/>
</dbReference>
<dbReference type="EMBL" id="WTYW01000001">
    <property type="protein sequence ID" value="MXO84673.1"/>
    <property type="molecule type" value="Genomic_DNA"/>
</dbReference>
<reference evidence="5 6" key="1">
    <citation type="submission" date="2019-12" db="EMBL/GenBank/DDBJ databases">
        <title>Genomic-based taxomic classification of the family Erythrobacteraceae.</title>
        <authorList>
            <person name="Xu L."/>
        </authorList>
    </citation>
    <scope>NUCLEOTIDE SEQUENCE [LARGE SCALE GENOMIC DNA]</scope>
    <source>
        <strain evidence="5 6">MCCC 1A09962</strain>
    </source>
</reference>
<dbReference type="Pfam" id="PF01103">
    <property type="entry name" value="Omp85"/>
    <property type="match status" value="1"/>
</dbReference>
<evidence type="ECO:0000313" key="5">
    <source>
        <dbReference type="EMBL" id="MXO84673.1"/>
    </source>
</evidence>
<evidence type="ECO:0000313" key="6">
    <source>
        <dbReference type="Proteomes" id="UP000433104"/>
    </source>
</evidence>
<dbReference type="Gene3D" id="3.10.20.310">
    <property type="entry name" value="membrane protein fhac"/>
    <property type="match status" value="2"/>
</dbReference>
<dbReference type="GO" id="GO:0019867">
    <property type="term" value="C:outer membrane"/>
    <property type="evidence" value="ECO:0007669"/>
    <property type="project" value="InterPro"/>
</dbReference>
<dbReference type="InterPro" id="IPR039910">
    <property type="entry name" value="D15-like"/>
</dbReference>
<dbReference type="OrthoDB" id="9769707at2"/>
<dbReference type="Gene3D" id="2.40.160.50">
    <property type="entry name" value="membrane protein fhac: a member of the omp85/tpsb transporter family"/>
    <property type="match status" value="1"/>
</dbReference>
<gene>
    <name evidence="5" type="ORF">GRI38_01315</name>
</gene>
<keyword evidence="3" id="KW-0472">Membrane</keyword>
<dbReference type="AlphaFoldDB" id="A0A844ZC08"/>
<evidence type="ECO:0000256" key="3">
    <source>
        <dbReference type="ARBA" id="ARBA00023136"/>
    </source>
</evidence>
<dbReference type="InterPro" id="IPR000184">
    <property type="entry name" value="Bac_surfAg_D15"/>
</dbReference>
<name>A0A844ZC08_9SPHN</name>
<dbReference type="PANTHER" id="PTHR12815:SF42">
    <property type="entry name" value="BACTERIAL SURFACE ANTIGEN (D15) DOMAIN-CONTAINING PROTEIN"/>
    <property type="match status" value="1"/>
</dbReference>
<sequence>MRSVCFSLTATLVFQSAASAQDRDVPERLEELIPDEAVENPEAWATQGAPASPLDAEDVLEADTEGDVQEVAEEAAAAIDPGAPLPETPLANLPGLGLAWPDEFELAEIELVEPDGSVDLADLDEAPIAPVGDKDIFRVGDELALTFPDDDDAFPERTEFLERFESLSTIEELDRDGDNLSLLAARAREDEELLTRLLQIYGYYDAQIIRNVGEGPGDPDDAAAVRFDVVPGQRYRFGAVDLGALNEDAEAEAFRQQFDISSGDFLSSDRIVAEREELDIALGETGYPFARISQPSLLIDHDRREGDLDMPVAPGGRYAFGNITSNRPEFLSGEHLETIARFEEGDLYQRSLELDLRRAITATGIVSSVDVSVREVAPPVGDTPGRVALDVELTEAPLRTIAGAIGYGSEEGLRVQASWEHRNLFPPEGAFRVRGIIGTQEQLAGITLRKSNFGGRDRVLNLDAFASTIDSPAFDANTASFIATYEQTSTLIYQKPLSWSFGIELVATDERPAPIDGVTNPRETFFVAALPASALIDTTDSLLDPTRGFRLGGRLSPEISRNENLNQQSFFLRGQVDASTYRSVMQNVVLAARTRFASIPGGPTDNLAPSRRLYAGGGGSVRGYGYRQIGPSDALGETNGGRSLVEVSAEARIRTGLFDGAVSIVPFLDAGSVGVETLPDFETIRFGAGIGLRYHTSFGPIRVDVGAPLNPGPDDSPVAVYVSLGQAF</sequence>
<keyword evidence="6" id="KW-1185">Reference proteome</keyword>
<evidence type="ECO:0000256" key="1">
    <source>
        <dbReference type="ARBA" id="ARBA00004370"/>
    </source>
</evidence>
<proteinExistence type="predicted"/>
<keyword evidence="2" id="KW-0812">Transmembrane</keyword>
<comment type="subcellular location">
    <subcellularLocation>
        <location evidence="1">Membrane</location>
    </subcellularLocation>
</comment>
<feature type="domain" description="Bacterial surface antigen (D15)" evidence="4">
    <location>
        <begin position="431"/>
        <end position="728"/>
    </location>
</feature>
<organism evidence="5 6">
    <name type="scientific">Parapontixanthobacter aurantiacus</name>
    <dbReference type="NCBI Taxonomy" id="1463599"/>
    <lineage>
        <taxon>Bacteria</taxon>
        <taxon>Pseudomonadati</taxon>
        <taxon>Pseudomonadota</taxon>
        <taxon>Alphaproteobacteria</taxon>
        <taxon>Sphingomonadales</taxon>
        <taxon>Erythrobacteraceae</taxon>
        <taxon>Parapontixanthobacter</taxon>
    </lineage>
</organism>
<evidence type="ECO:0000259" key="4">
    <source>
        <dbReference type="Pfam" id="PF01103"/>
    </source>
</evidence>
<evidence type="ECO:0000256" key="2">
    <source>
        <dbReference type="ARBA" id="ARBA00022452"/>
    </source>
</evidence>
<keyword evidence="2" id="KW-1134">Transmembrane beta strand</keyword>
<comment type="caution">
    <text evidence="5">The sequence shown here is derived from an EMBL/GenBank/DDBJ whole genome shotgun (WGS) entry which is preliminary data.</text>
</comment>